<dbReference type="AlphaFoldDB" id="A0A0E2BCH1"/>
<evidence type="ECO:0000313" key="2">
    <source>
        <dbReference type="Proteomes" id="UP000006329"/>
    </source>
</evidence>
<evidence type="ECO:0000313" key="1">
    <source>
        <dbReference type="EMBL" id="EKO32615.1"/>
    </source>
</evidence>
<dbReference type="EMBL" id="AHON02000064">
    <property type="protein sequence ID" value="EKO32615.1"/>
    <property type="molecule type" value="Genomic_DNA"/>
</dbReference>
<protein>
    <submittedName>
        <fullName evidence="1">Uncharacterized protein</fullName>
    </submittedName>
</protein>
<name>A0A0E2BCH1_9LEPT</name>
<accession>A0A0E2BCH1</accession>
<organism evidence="1 2">
    <name type="scientific">Leptospira santarosai str. MOR084</name>
    <dbReference type="NCBI Taxonomy" id="1049984"/>
    <lineage>
        <taxon>Bacteria</taxon>
        <taxon>Pseudomonadati</taxon>
        <taxon>Spirochaetota</taxon>
        <taxon>Spirochaetia</taxon>
        <taxon>Leptospirales</taxon>
        <taxon>Leptospiraceae</taxon>
        <taxon>Leptospira</taxon>
    </lineage>
</organism>
<reference evidence="1" key="1">
    <citation type="submission" date="2012-10" db="EMBL/GenBank/DDBJ databases">
        <authorList>
            <person name="Harkins D.M."/>
            <person name="Durkin A.S."/>
            <person name="Brinkac L.M."/>
            <person name="Haft D.H."/>
            <person name="Selengut J.D."/>
            <person name="Sanka R."/>
            <person name="DePew J."/>
            <person name="Purushe J."/>
            <person name="Matthias M.A."/>
            <person name="Vinetz J.M."/>
            <person name="Sutton G.G."/>
            <person name="Nierman W.C."/>
            <person name="Fouts D.E."/>
        </authorList>
    </citation>
    <scope>NUCLEOTIDE SEQUENCE [LARGE SCALE GENOMIC DNA]</scope>
    <source>
        <strain evidence="1">MOR084</strain>
    </source>
</reference>
<comment type="caution">
    <text evidence="1">The sequence shown here is derived from an EMBL/GenBank/DDBJ whole genome shotgun (WGS) entry which is preliminary data.</text>
</comment>
<sequence length="46" mass="5403">MDFFYSAFRCPFKYSDTLRYGEKFQGNLGEVVSGALYENFETRFNG</sequence>
<proteinExistence type="predicted"/>
<dbReference type="Proteomes" id="UP000006329">
    <property type="component" value="Unassembled WGS sequence"/>
</dbReference>
<keyword evidence="2" id="KW-1185">Reference proteome</keyword>
<gene>
    <name evidence="1" type="ORF">LEP1GSC179_0794</name>
</gene>